<evidence type="ECO:0000313" key="1">
    <source>
        <dbReference type="EMBL" id="PYI55865.1"/>
    </source>
</evidence>
<dbReference type="Proteomes" id="UP000247476">
    <property type="component" value="Unassembled WGS sequence"/>
</dbReference>
<organism evidence="1 2">
    <name type="scientific">Paenibacillus flagellatus</name>
    <dbReference type="NCBI Taxonomy" id="2211139"/>
    <lineage>
        <taxon>Bacteria</taxon>
        <taxon>Bacillati</taxon>
        <taxon>Bacillota</taxon>
        <taxon>Bacilli</taxon>
        <taxon>Bacillales</taxon>
        <taxon>Paenibacillaceae</taxon>
        <taxon>Paenibacillus</taxon>
    </lineage>
</organism>
<name>A0A2V5K8L7_9BACL</name>
<keyword evidence="2" id="KW-1185">Reference proteome</keyword>
<comment type="caution">
    <text evidence="1">The sequence shown here is derived from an EMBL/GenBank/DDBJ whole genome shotgun (WGS) entry which is preliminary data.</text>
</comment>
<accession>A0A2V5K8L7</accession>
<protein>
    <submittedName>
        <fullName evidence="1">Uncharacterized protein</fullName>
    </submittedName>
</protein>
<proteinExistence type="predicted"/>
<dbReference type="AlphaFoldDB" id="A0A2V5K8L7"/>
<evidence type="ECO:0000313" key="2">
    <source>
        <dbReference type="Proteomes" id="UP000247476"/>
    </source>
</evidence>
<dbReference type="OrthoDB" id="2596091at2"/>
<reference evidence="1 2" key="1">
    <citation type="submission" date="2018-05" db="EMBL/GenBank/DDBJ databases">
        <title>Paenibacillus flagellatus sp. nov., isolated from selenium mineral soil.</title>
        <authorList>
            <person name="Dai X."/>
        </authorList>
    </citation>
    <scope>NUCLEOTIDE SEQUENCE [LARGE SCALE GENOMIC DNA]</scope>
    <source>
        <strain evidence="1 2">DXL2</strain>
    </source>
</reference>
<gene>
    <name evidence="1" type="ORF">DLM86_09125</name>
</gene>
<dbReference type="RefSeq" id="WP_110839665.1">
    <property type="nucleotide sequence ID" value="NZ_QJVJ01000003.1"/>
</dbReference>
<dbReference type="EMBL" id="QJVJ01000003">
    <property type="protein sequence ID" value="PYI55865.1"/>
    <property type="molecule type" value="Genomic_DNA"/>
</dbReference>
<sequence>MNESWSAMKQVPQDTIQERLQSVKELSEDADGTELYEVVKDTATGEHYLHYAYLHLNVADGTKESFHHLLPLGSDDVLGVLFGEQPYAYPDHWTRPYLRNGPDGTYVWFDPSETIEGAAEENEKLAGDIASLLGEWKKRGRHDPDSVKELLERIDRTMNRDDG</sequence>